<dbReference type="Gene3D" id="3.40.50.2300">
    <property type="match status" value="2"/>
</dbReference>
<evidence type="ECO:0000256" key="4">
    <source>
        <dbReference type="ARBA" id="ARBA00023163"/>
    </source>
</evidence>
<dbReference type="GO" id="GO:0003700">
    <property type="term" value="F:DNA-binding transcription factor activity"/>
    <property type="evidence" value="ECO:0007669"/>
    <property type="project" value="TreeGrafter"/>
</dbReference>
<name>A0A329MQV9_9BACL</name>
<dbReference type="PROSITE" id="PS50932">
    <property type="entry name" value="HTH_LACI_2"/>
    <property type="match status" value="1"/>
</dbReference>
<evidence type="ECO:0000256" key="3">
    <source>
        <dbReference type="ARBA" id="ARBA00023125"/>
    </source>
</evidence>
<dbReference type="PANTHER" id="PTHR30146">
    <property type="entry name" value="LACI-RELATED TRANSCRIPTIONAL REPRESSOR"/>
    <property type="match status" value="1"/>
</dbReference>
<proteinExistence type="predicted"/>
<dbReference type="InterPro" id="IPR028082">
    <property type="entry name" value="Peripla_BP_I"/>
</dbReference>
<dbReference type="SMART" id="SM00354">
    <property type="entry name" value="HTH_LACI"/>
    <property type="match status" value="1"/>
</dbReference>
<evidence type="ECO:0000259" key="5">
    <source>
        <dbReference type="PROSITE" id="PS50932"/>
    </source>
</evidence>
<dbReference type="Pfam" id="PF13377">
    <property type="entry name" value="Peripla_BP_3"/>
    <property type="match status" value="1"/>
</dbReference>
<gene>
    <name evidence="6" type="ORF">DQG23_05110</name>
</gene>
<protein>
    <submittedName>
        <fullName evidence="6">Transcriptional repressor PurR</fullName>
    </submittedName>
</protein>
<organism evidence="6 7">
    <name type="scientific">Paenibacillus contaminans</name>
    <dbReference type="NCBI Taxonomy" id="450362"/>
    <lineage>
        <taxon>Bacteria</taxon>
        <taxon>Bacillati</taxon>
        <taxon>Bacillota</taxon>
        <taxon>Bacilli</taxon>
        <taxon>Bacillales</taxon>
        <taxon>Paenibacillaceae</taxon>
        <taxon>Paenibacillus</taxon>
    </lineage>
</organism>
<dbReference type="SUPFAM" id="SSF47413">
    <property type="entry name" value="lambda repressor-like DNA-binding domains"/>
    <property type="match status" value="1"/>
</dbReference>
<dbReference type="PANTHER" id="PTHR30146:SF148">
    <property type="entry name" value="HTH-TYPE TRANSCRIPTIONAL REPRESSOR PURR-RELATED"/>
    <property type="match status" value="1"/>
</dbReference>
<dbReference type="SUPFAM" id="SSF53822">
    <property type="entry name" value="Periplasmic binding protein-like I"/>
    <property type="match status" value="1"/>
</dbReference>
<dbReference type="OrthoDB" id="3180992at2"/>
<dbReference type="Pfam" id="PF00356">
    <property type="entry name" value="LacI"/>
    <property type="match status" value="1"/>
</dbReference>
<evidence type="ECO:0000313" key="7">
    <source>
        <dbReference type="Proteomes" id="UP000250369"/>
    </source>
</evidence>
<accession>A0A329MQV9</accession>
<feature type="domain" description="HTH lacI-type" evidence="5">
    <location>
        <begin position="2"/>
        <end position="56"/>
    </location>
</feature>
<dbReference type="Gene3D" id="1.10.260.40">
    <property type="entry name" value="lambda repressor-like DNA-binding domains"/>
    <property type="match status" value="1"/>
</dbReference>
<reference evidence="6 7" key="1">
    <citation type="journal article" date="2009" name="Int. J. Syst. Evol. Microbiol.">
        <title>Paenibacillus contaminans sp. nov., isolated from a contaminated laboratory plate.</title>
        <authorList>
            <person name="Chou J.H."/>
            <person name="Lee J.H."/>
            <person name="Lin M.C."/>
            <person name="Chang P.S."/>
            <person name="Arun A.B."/>
            <person name="Young C.C."/>
            <person name="Chen W.M."/>
        </authorList>
    </citation>
    <scope>NUCLEOTIDE SEQUENCE [LARGE SCALE GENOMIC DNA]</scope>
    <source>
        <strain evidence="6 7">CKOBP-6</strain>
    </source>
</reference>
<keyword evidence="2" id="KW-0805">Transcription regulation</keyword>
<dbReference type="EMBL" id="QMFB01000002">
    <property type="protein sequence ID" value="RAV22329.1"/>
    <property type="molecule type" value="Genomic_DNA"/>
</dbReference>
<keyword evidence="1" id="KW-0678">Repressor</keyword>
<evidence type="ECO:0000256" key="2">
    <source>
        <dbReference type="ARBA" id="ARBA00023015"/>
    </source>
</evidence>
<dbReference type="InterPro" id="IPR010982">
    <property type="entry name" value="Lambda_DNA-bd_dom_sf"/>
</dbReference>
<keyword evidence="3" id="KW-0238">DNA-binding</keyword>
<dbReference type="InterPro" id="IPR046335">
    <property type="entry name" value="LacI/GalR-like_sensor"/>
</dbReference>
<dbReference type="CDD" id="cd06267">
    <property type="entry name" value="PBP1_LacI_sugar_binding-like"/>
    <property type="match status" value="1"/>
</dbReference>
<evidence type="ECO:0000313" key="6">
    <source>
        <dbReference type="EMBL" id="RAV22329.1"/>
    </source>
</evidence>
<sequence>MITRKDVAKKAGVSTATVSRVMSGYAHISKEVRDRVLQAAEELHYTPNLAARSLKLRKTQTLACIVPDMTNPYFVEIFKGVHLRAKERGYHAIMEETDFMKESSDTLTERRVDGAILCGFVPDETIAFLAERLPLVSLQSNIPYSHCGSITEDLKQAASRAVCYLAEQGHRRIGIITRDNSAGFSGNPRLEGYLEALKECGLSYSESDIVYYRAGTYSQKLGYEAMKAWIARGLNVSAALANNDLVAIGAIAAASEAGILVPEDLSLIGFDDTAAAAFSNPPLTSVKLEKQNKGMMAVDMLLDSMDGKHGSSIRLETELIIRKSVRNLNGGFA</sequence>
<evidence type="ECO:0000256" key="1">
    <source>
        <dbReference type="ARBA" id="ARBA00022491"/>
    </source>
</evidence>
<dbReference type="InterPro" id="IPR000843">
    <property type="entry name" value="HTH_LacI"/>
</dbReference>
<keyword evidence="7" id="KW-1185">Reference proteome</keyword>
<comment type="caution">
    <text evidence="6">The sequence shown here is derived from an EMBL/GenBank/DDBJ whole genome shotgun (WGS) entry which is preliminary data.</text>
</comment>
<keyword evidence="4" id="KW-0804">Transcription</keyword>
<dbReference type="AlphaFoldDB" id="A0A329MQV9"/>
<dbReference type="RefSeq" id="WP_113029735.1">
    <property type="nucleotide sequence ID" value="NZ_QMFB01000002.1"/>
</dbReference>
<dbReference type="CDD" id="cd01392">
    <property type="entry name" value="HTH_LacI"/>
    <property type="match status" value="1"/>
</dbReference>
<dbReference type="Proteomes" id="UP000250369">
    <property type="component" value="Unassembled WGS sequence"/>
</dbReference>
<dbReference type="GO" id="GO:0000976">
    <property type="term" value="F:transcription cis-regulatory region binding"/>
    <property type="evidence" value="ECO:0007669"/>
    <property type="project" value="TreeGrafter"/>
</dbReference>